<accession>A0A9D4QF58</accession>
<keyword evidence="5" id="KW-0804">Transcription</keyword>
<feature type="region of interest" description="Disordered" evidence="8">
    <location>
        <begin position="1166"/>
        <end position="1240"/>
    </location>
</feature>
<feature type="domain" description="Transcription initiation factor TFIID subunit 2 Ig-like" evidence="10">
    <location>
        <begin position="403"/>
        <end position="522"/>
    </location>
</feature>
<reference evidence="12" key="1">
    <citation type="journal article" date="2020" name="Cell">
        <title>Large-Scale Comparative Analyses of Tick Genomes Elucidate Their Genetic Diversity and Vector Capacities.</title>
        <authorList>
            <consortium name="Tick Genome and Microbiome Consortium (TIGMIC)"/>
            <person name="Jia N."/>
            <person name="Wang J."/>
            <person name="Shi W."/>
            <person name="Du L."/>
            <person name="Sun Y."/>
            <person name="Zhan W."/>
            <person name="Jiang J.F."/>
            <person name="Wang Q."/>
            <person name="Zhang B."/>
            <person name="Ji P."/>
            <person name="Bell-Sakyi L."/>
            <person name="Cui X.M."/>
            <person name="Yuan T.T."/>
            <person name="Jiang B.G."/>
            <person name="Yang W.F."/>
            <person name="Lam T.T."/>
            <person name="Chang Q.C."/>
            <person name="Ding S.J."/>
            <person name="Wang X.J."/>
            <person name="Zhu J.G."/>
            <person name="Ruan X.D."/>
            <person name="Zhao L."/>
            <person name="Wei J.T."/>
            <person name="Ye R.Z."/>
            <person name="Que T.C."/>
            <person name="Du C.H."/>
            <person name="Zhou Y.H."/>
            <person name="Cheng J.X."/>
            <person name="Dai P.F."/>
            <person name="Guo W.B."/>
            <person name="Han X.H."/>
            <person name="Huang E.J."/>
            <person name="Li L.F."/>
            <person name="Wei W."/>
            <person name="Gao Y.C."/>
            <person name="Liu J.Z."/>
            <person name="Shao H.Z."/>
            <person name="Wang X."/>
            <person name="Wang C.C."/>
            <person name="Yang T.C."/>
            <person name="Huo Q.B."/>
            <person name="Li W."/>
            <person name="Chen H.Y."/>
            <person name="Chen S.E."/>
            <person name="Zhou L.G."/>
            <person name="Ni X.B."/>
            <person name="Tian J.H."/>
            <person name="Sheng Y."/>
            <person name="Liu T."/>
            <person name="Pan Y.S."/>
            <person name="Xia L.Y."/>
            <person name="Li J."/>
            <person name="Zhao F."/>
            <person name="Cao W.C."/>
        </authorList>
    </citation>
    <scope>NUCLEOTIDE SEQUENCE</scope>
    <source>
        <strain evidence="12">Rsan-2018</strain>
    </source>
</reference>
<dbReference type="SUPFAM" id="SSF48371">
    <property type="entry name" value="ARM repeat"/>
    <property type="match status" value="1"/>
</dbReference>
<evidence type="ECO:0000256" key="8">
    <source>
        <dbReference type="SAM" id="MobiDB-lite"/>
    </source>
</evidence>
<dbReference type="SUPFAM" id="SSF63737">
    <property type="entry name" value="Leukotriene A4 hydrolase N-terminal domain"/>
    <property type="match status" value="1"/>
</dbReference>
<dbReference type="GO" id="GO:0003682">
    <property type="term" value="F:chromatin binding"/>
    <property type="evidence" value="ECO:0007669"/>
    <property type="project" value="TreeGrafter"/>
</dbReference>
<dbReference type="GO" id="GO:0016251">
    <property type="term" value="F:RNA polymerase II general transcription initiation factor activity"/>
    <property type="evidence" value="ECO:0007669"/>
    <property type="project" value="TreeGrafter"/>
</dbReference>
<reference evidence="12" key="2">
    <citation type="submission" date="2021-09" db="EMBL/GenBank/DDBJ databases">
        <authorList>
            <person name="Jia N."/>
            <person name="Wang J."/>
            <person name="Shi W."/>
            <person name="Du L."/>
            <person name="Sun Y."/>
            <person name="Zhan W."/>
            <person name="Jiang J."/>
            <person name="Wang Q."/>
            <person name="Zhang B."/>
            <person name="Ji P."/>
            <person name="Sakyi L.B."/>
            <person name="Cui X."/>
            <person name="Yuan T."/>
            <person name="Jiang B."/>
            <person name="Yang W."/>
            <person name="Lam T.T.-Y."/>
            <person name="Chang Q."/>
            <person name="Ding S."/>
            <person name="Wang X."/>
            <person name="Zhu J."/>
            <person name="Ruan X."/>
            <person name="Zhao L."/>
            <person name="Wei J."/>
            <person name="Que T."/>
            <person name="Du C."/>
            <person name="Cheng J."/>
            <person name="Dai P."/>
            <person name="Han X."/>
            <person name="Huang E."/>
            <person name="Gao Y."/>
            <person name="Liu J."/>
            <person name="Shao H."/>
            <person name="Ye R."/>
            <person name="Li L."/>
            <person name="Wei W."/>
            <person name="Wang X."/>
            <person name="Wang C."/>
            <person name="Huo Q."/>
            <person name="Li W."/>
            <person name="Guo W."/>
            <person name="Chen H."/>
            <person name="Chen S."/>
            <person name="Zhou L."/>
            <person name="Zhou L."/>
            <person name="Ni X."/>
            <person name="Tian J."/>
            <person name="Zhou Y."/>
            <person name="Sheng Y."/>
            <person name="Liu T."/>
            <person name="Pan Y."/>
            <person name="Xia L."/>
            <person name="Li J."/>
            <person name="Zhao F."/>
            <person name="Cao W."/>
        </authorList>
    </citation>
    <scope>NUCLEOTIDE SEQUENCE</scope>
    <source>
        <strain evidence="12">Rsan-2018</strain>
        <tissue evidence="12">Larvae</tissue>
    </source>
</reference>
<feature type="region of interest" description="Disordered" evidence="8">
    <location>
        <begin position="1114"/>
        <end position="1144"/>
    </location>
</feature>
<feature type="compositionally biased region" description="Polar residues" evidence="8">
    <location>
        <begin position="1166"/>
        <end position="1183"/>
    </location>
</feature>
<evidence type="ECO:0000259" key="10">
    <source>
        <dbReference type="Pfam" id="PF25316"/>
    </source>
</evidence>
<evidence type="ECO:0000256" key="2">
    <source>
        <dbReference type="ARBA" id="ARBA00010937"/>
    </source>
</evidence>
<dbReference type="GO" id="GO:0000976">
    <property type="term" value="F:transcription cis-regulatory region binding"/>
    <property type="evidence" value="ECO:0007669"/>
    <property type="project" value="TreeGrafter"/>
</dbReference>
<proteinExistence type="inferred from homology"/>
<dbReference type="InterPro" id="IPR037813">
    <property type="entry name" value="TAF2"/>
</dbReference>
<dbReference type="Gene3D" id="2.60.40.1730">
    <property type="entry name" value="tricorn interacting facor f3 domain"/>
    <property type="match status" value="1"/>
</dbReference>
<dbReference type="Pfam" id="PF01433">
    <property type="entry name" value="Peptidase_M1"/>
    <property type="match status" value="1"/>
</dbReference>
<evidence type="ECO:0000259" key="9">
    <source>
        <dbReference type="Pfam" id="PF01433"/>
    </source>
</evidence>
<dbReference type="InterPro" id="IPR042097">
    <property type="entry name" value="Aminopeptidase_N-like_N_sf"/>
</dbReference>
<comment type="caution">
    <text evidence="12">The sequence shown here is derived from an EMBL/GenBank/DDBJ whole genome shotgun (WGS) entry which is preliminary data.</text>
</comment>
<dbReference type="Pfam" id="PF25577">
    <property type="entry name" value="TPR_TAF2_C"/>
    <property type="match status" value="1"/>
</dbReference>
<dbReference type="InterPro" id="IPR027268">
    <property type="entry name" value="Peptidase_M4/M1_CTD_sf"/>
</dbReference>
<keyword evidence="13" id="KW-1185">Reference proteome</keyword>
<dbReference type="InterPro" id="IPR057991">
    <property type="entry name" value="TPR_TAF2_C"/>
</dbReference>
<dbReference type="PANTHER" id="PTHR15137">
    <property type="entry name" value="TRANSCRIPTION INITIATION FACTOR TFIID"/>
    <property type="match status" value="1"/>
</dbReference>
<dbReference type="Pfam" id="PF25316">
    <property type="entry name" value="TAF2_3rd"/>
    <property type="match status" value="1"/>
</dbReference>
<evidence type="ECO:0000313" key="13">
    <source>
        <dbReference type="Proteomes" id="UP000821837"/>
    </source>
</evidence>
<feature type="domain" description="Transcription initiation factor TFIID subunit 2 TPR repeats" evidence="11">
    <location>
        <begin position="523"/>
        <end position="890"/>
    </location>
</feature>
<evidence type="ECO:0000256" key="3">
    <source>
        <dbReference type="ARBA" id="ARBA00017363"/>
    </source>
</evidence>
<evidence type="ECO:0000256" key="1">
    <source>
        <dbReference type="ARBA" id="ARBA00004123"/>
    </source>
</evidence>
<evidence type="ECO:0000259" key="11">
    <source>
        <dbReference type="Pfam" id="PF25577"/>
    </source>
</evidence>
<evidence type="ECO:0000256" key="6">
    <source>
        <dbReference type="ARBA" id="ARBA00023242"/>
    </source>
</evidence>
<feature type="compositionally biased region" description="Basic and acidic residues" evidence="8">
    <location>
        <begin position="1134"/>
        <end position="1144"/>
    </location>
</feature>
<name>A0A9D4QF58_RHISA</name>
<dbReference type="Gene3D" id="1.10.390.10">
    <property type="entry name" value="Neutral Protease Domain 2"/>
    <property type="match status" value="1"/>
</dbReference>
<organism evidence="12 13">
    <name type="scientific">Rhipicephalus sanguineus</name>
    <name type="common">Brown dog tick</name>
    <name type="synonym">Ixodes sanguineus</name>
    <dbReference type="NCBI Taxonomy" id="34632"/>
    <lineage>
        <taxon>Eukaryota</taxon>
        <taxon>Metazoa</taxon>
        <taxon>Ecdysozoa</taxon>
        <taxon>Arthropoda</taxon>
        <taxon>Chelicerata</taxon>
        <taxon>Arachnida</taxon>
        <taxon>Acari</taxon>
        <taxon>Parasitiformes</taxon>
        <taxon>Ixodida</taxon>
        <taxon>Ixodoidea</taxon>
        <taxon>Ixodidae</taxon>
        <taxon>Rhipicephalinae</taxon>
        <taxon>Rhipicephalus</taxon>
        <taxon>Rhipicephalus</taxon>
    </lineage>
</organism>
<dbReference type="VEuPathDB" id="VectorBase:RSAN_047115"/>
<dbReference type="FunFam" id="1.10.390.10:FF:000018">
    <property type="entry name" value="transcription initiation factor TFIID subunit 2"/>
    <property type="match status" value="1"/>
</dbReference>
<comment type="subcellular location">
    <subcellularLocation>
        <location evidence="1">Nucleus</location>
    </subcellularLocation>
</comment>
<dbReference type="InterPro" id="IPR016024">
    <property type="entry name" value="ARM-type_fold"/>
</dbReference>
<dbReference type="PANTHER" id="PTHR15137:SF9">
    <property type="entry name" value="TRANSCRIPTION INITIATION FACTOR TFIID SUBUNIT 2"/>
    <property type="match status" value="1"/>
</dbReference>
<dbReference type="GO" id="GO:0008237">
    <property type="term" value="F:metallopeptidase activity"/>
    <property type="evidence" value="ECO:0007669"/>
    <property type="project" value="InterPro"/>
</dbReference>
<dbReference type="SUPFAM" id="SSF55486">
    <property type="entry name" value="Metalloproteases ('zincins'), catalytic domain"/>
    <property type="match status" value="1"/>
</dbReference>
<comment type="similarity">
    <text evidence="2">Belongs to the TAF2 family.</text>
</comment>
<feature type="domain" description="Peptidase M1 membrane alanine aminopeptidase" evidence="9">
    <location>
        <begin position="174"/>
        <end position="398"/>
    </location>
</feature>
<dbReference type="CDD" id="cd09839">
    <property type="entry name" value="M1_like_TAF2"/>
    <property type="match status" value="1"/>
</dbReference>
<keyword evidence="4" id="KW-0805">Transcription regulation</keyword>
<feature type="region of interest" description="Disordered" evidence="8">
    <location>
        <begin position="1280"/>
        <end position="1361"/>
    </location>
</feature>
<protein>
    <recommendedName>
        <fullName evidence="3">Transcription initiation factor TFIID subunit 2</fullName>
    </recommendedName>
    <alternativeName>
        <fullName evidence="7">Transcription initiation factor TFIID 150 kDa subunit</fullName>
    </alternativeName>
</protein>
<dbReference type="Proteomes" id="UP000821837">
    <property type="component" value="Chromosome 10"/>
</dbReference>
<feature type="compositionally biased region" description="Polar residues" evidence="8">
    <location>
        <begin position="1202"/>
        <end position="1226"/>
    </location>
</feature>
<dbReference type="GO" id="GO:0008270">
    <property type="term" value="F:zinc ion binding"/>
    <property type="evidence" value="ECO:0007669"/>
    <property type="project" value="InterPro"/>
</dbReference>
<gene>
    <name evidence="12" type="ORF">HPB52_003701</name>
</gene>
<evidence type="ECO:0000256" key="5">
    <source>
        <dbReference type="ARBA" id="ARBA00023163"/>
    </source>
</evidence>
<evidence type="ECO:0000256" key="7">
    <source>
        <dbReference type="ARBA" id="ARBA00033345"/>
    </source>
</evidence>
<feature type="compositionally biased region" description="Low complexity" evidence="8">
    <location>
        <begin position="1284"/>
        <end position="1300"/>
    </location>
</feature>
<evidence type="ECO:0000313" key="12">
    <source>
        <dbReference type="EMBL" id="KAH7975608.1"/>
    </source>
</evidence>
<sequence>MAAVKSVDPGYGNGEISVRIPSEASHLVQEGKAFRVSVEFSLEKPQGGIHFVVPECEGSLAERGVHVFTYGHENSSRLWFPCIDSYADPCTWKMEFTVDSNMIAVSCGDLVETVYTSDMRKKTFHYNLTTPTSAPKIALAVGPFEIFVDPQMHEVTHFCLPHLLPLLKQCTNFLHEAFEFYEELLSSRYPYSCYKQVFVAEAYVDADPYATLTILSVNLLHSKHIIDEAYLSRKIMAKAVAEQFFGCFIAMHTWADSWLPKGISAYLAGQYNKKAFGNNEYRFSVHKELKEVTAYEQEAGGIILDPSGCDVPFHFPVTNLHTMSPKYAEMLRAKSHLVIRMLEDRIGRELLLQVWSASAAQQKVTSNMWHNMLLSTNSFQKAIFIVTGKDIKTFLEQWVRQGGHAKFHGTFVFNRKRNTVELEIKQTDTQSLGIKKYVGPLTITIQELDGTFKHNLQIEENATKHDITCHSKSRRNKKKKIPLCTGEEVDMDLSAMDADSPVLWIRIDPDMLLLRQVVFIQPDYQWQYQLRYERDVTSQIEAIEALSQFPTPQTRLALTDTIENEHCFYRVRCAAAFCLRQVANNMVATWAGPPAMMTIFRKMFGSHSCPHIIRQNNFSNFQHYFLQKAIPVAMAGLRTIHGICPPEVMKFLFDLFKYNENSKNKFSDNYYRTALIEALGETVTPVVSVLAHAGQPITVESLSADTKLILEEITRCLNLEKLLPCYKYTITVGCLKAIRKLQKMGHLPNISALFREYAQYGLFLDVRLAALEALVDYTTVDGNADDLSFLLDIVENDPVPRVRLALLLMLTQNPPFSRRDDSPFNTEELAERLWKLMSSGLSHDSRLRCAVVDLYYVLYGKSRPSCLPGPDSNRSSLSMVLNLKEKKAKFQAPAAPEDDFFSKAGIDAKPDLSQLSREDIENVGALPAALTKSWHLLHMCGFVPENVSLGDYVYCDAWAASVEEENGEVIIGSLQNDLLFEDLEDRDGVVPREPSFRDVLEAIDLLRVHAGSREEFDVAFEAIELYESCVKAVLWKQIQAAMKLEQGSIVSGVELLAEAALTATERLDTQVILLGDADHIKTEEEAIVTTQSLEATDIEVAQVEQEEVYIGADEQQLQHEPPAEPETEPVEVVEQPHHEPEMAAHSDVEHMEVEVEEPVVVMPVQAQTSAQPQQRETSHSSAESGPVAVPLVPIQPADINYSDDSQSKSLPGLTGASTHHQPTGFDSSMFKMGTPLPEISQPQAVPQADVTVPAPPYPSAVTVPVGVFSLSVTPSTSLGGVSSATGGEADDAGGAVSVSSKVHKDKKKKKKKDKKHKHKHKHRSHDRLLEKERFYSSGGSTNQSPAPFGGGASSSPQHEII</sequence>
<feature type="compositionally biased region" description="Basic residues" evidence="8">
    <location>
        <begin position="1301"/>
        <end position="1325"/>
    </location>
</feature>
<dbReference type="InterPro" id="IPR014782">
    <property type="entry name" value="Peptidase_M1_dom"/>
</dbReference>
<dbReference type="InterPro" id="IPR057345">
    <property type="entry name" value="Ig-like_TAF2"/>
</dbReference>
<evidence type="ECO:0000256" key="4">
    <source>
        <dbReference type="ARBA" id="ARBA00023015"/>
    </source>
</evidence>
<dbReference type="GO" id="GO:0005669">
    <property type="term" value="C:transcription factor TFIID complex"/>
    <property type="evidence" value="ECO:0007669"/>
    <property type="project" value="InterPro"/>
</dbReference>
<keyword evidence="6" id="KW-0539">Nucleus</keyword>
<dbReference type="GO" id="GO:0006367">
    <property type="term" value="P:transcription initiation at RNA polymerase II promoter"/>
    <property type="evidence" value="ECO:0007669"/>
    <property type="project" value="TreeGrafter"/>
</dbReference>
<dbReference type="EMBL" id="JABSTV010001246">
    <property type="protein sequence ID" value="KAH7975608.1"/>
    <property type="molecule type" value="Genomic_DNA"/>
</dbReference>